<dbReference type="RefSeq" id="WP_128326633.1">
    <property type="nucleotide sequence ID" value="NZ_QJRG01000050.1"/>
</dbReference>
<accession>A0A443ZEU0</accession>
<evidence type="ECO:0000313" key="1">
    <source>
        <dbReference type="EMBL" id="RWU17215.1"/>
    </source>
</evidence>
<dbReference type="EMBL" id="QJRG01000050">
    <property type="protein sequence ID" value="RWU17215.1"/>
    <property type="molecule type" value="Genomic_DNA"/>
</dbReference>
<organism evidence="1 2">
    <name type="scientific">Pseudomonas alkylphenolica</name>
    <dbReference type="NCBI Taxonomy" id="237609"/>
    <lineage>
        <taxon>Bacteria</taxon>
        <taxon>Pseudomonadati</taxon>
        <taxon>Pseudomonadota</taxon>
        <taxon>Gammaproteobacteria</taxon>
        <taxon>Pseudomonadales</taxon>
        <taxon>Pseudomonadaceae</taxon>
        <taxon>Pseudomonas</taxon>
    </lineage>
</organism>
<evidence type="ECO:0000313" key="2">
    <source>
        <dbReference type="Proteomes" id="UP000288983"/>
    </source>
</evidence>
<dbReference type="Proteomes" id="UP000288983">
    <property type="component" value="Unassembled WGS sequence"/>
</dbReference>
<name>A0A443ZEU0_9PSED</name>
<reference evidence="1 2" key="1">
    <citation type="submission" date="2018-06" db="EMBL/GenBank/DDBJ databases">
        <title>Bacteria isolated from soil of Wuhan.</title>
        <authorList>
            <person name="Wei X."/>
            <person name="Chunhua H."/>
        </authorList>
    </citation>
    <scope>NUCLEOTIDE SEQUENCE [LARGE SCALE GENOMIC DNA]</scope>
    <source>
        <strain evidence="2">xwS2</strain>
    </source>
</reference>
<gene>
    <name evidence="1" type="ORF">DM813_28055</name>
</gene>
<protein>
    <submittedName>
        <fullName evidence="1">Uncharacterized protein</fullName>
    </submittedName>
</protein>
<proteinExistence type="predicted"/>
<dbReference type="AlphaFoldDB" id="A0A443ZEU0"/>
<comment type="caution">
    <text evidence="1">The sequence shown here is derived from an EMBL/GenBank/DDBJ whole genome shotgun (WGS) entry which is preliminary data.</text>
</comment>
<sequence>MNRYFHVIYKKGRHAWLMARNVLRGVGIAGYGWREADARLAEALVELERENLYWAMHVHDHSTVKDHKRGE</sequence>